<organism evidence="1 2">
    <name type="scientific">Tothia fuscella</name>
    <dbReference type="NCBI Taxonomy" id="1048955"/>
    <lineage>
        <taxon>Eukaryota</taxon>
        <taxon>Fungi</taxon>
        <taxon>Dikarya</taxon>
        <taxon>Ascomycota</taxon>
        <taxon>Pezizomycotina</taxon>
        <taxon>Dothideomycetes</taxon>
        <taxon>Pleosporomycetidae</taxon>
        <taxon>Venturiales</taxon>
        <taxon>Cylindrosympodiaceae</taxon>
        <taxon>Tothia</taxon>
    </lineage>
</organism>
<dbReference type="OrthoDB" id="5270965at2759"/>
<dbReference type="PANTHER" id="PTHR40434">
    <property type="entry name" value="CUPIN_2 DOMAIN-CONTAINING PROTEIN"/>
    <property type="match status" value="1"/>
</dbReference>
<comment type="caution">
    <text evidence="1">The sequence shown here is derived from an EMBL/GenBank/DDBJ whole genome shotgun (WGS) entry which is preliminary data.</text>
</comment>
<reference evidence="1" key="1">
    <citation type="journal article" date="2020" name="Stud. Mycol.">
        <title>101 Dothideomycetes genomes: a test case for predicting lifestyles and emergence of pathogens.</title>
        <authorList>
            <person name="Haridas S."/>
            <person name="Albert R."/>
            <person name="Binder M."/>
            <person name="Bloem J."/>
            <person name="Labutti K."/>
            <person name="Salamov A."/>
            <person name="Andreopoulos B."/>
            <person name="Baker S."/>
            <person name="Barry K."/>
            <person name="Bills G."/>
            <person name="Bluhm B."/>
            <person name="Cannon C."/>
            <person name="Castanera R."/>
            <person name="Culley D."/>
            <person name="Daum C."/>
            <person name="Ezra D."/>
            <person name="Gonzalez J."/>
            <person name="Henrissat B."/>
            <person name="Kuo A."/>
            <person name="Liang C."/>
            <person name="Lipzen A."/>
            <person name="Lutzoni F."/>
            <person name="Magnuson J."/>
            <person name="Mondo S."/>
            <person name="Nolan M."/>
            <person name="Ohm R."/>
            <person name="Pangilinan J."/>
            <person name="Park H.-J."/>
            <person name="Ramirez L."/>
            <person name="Alfaro M."/>
            <person name="Sun H."/>
            <person name="Tritt A."/>
            <person name="Yoshinaga Y."/>
            <person name="Zwiers L.-H."/>
            <person name="Turgeon B."/>
            <person name="Goodwin S."/>
            <person name="Spatafora J."/>
            <person name="Crous P."/>
            <person name="Grigoriev I."/>
        </authorList>
    </citation>
    <scope>NUCLEOTIDE SEQUENCE</scope>
    <source>
        <strain evidence="1">CBS 130266</strain>
    </source>
</reference>
<dbReference type="Proteomes" id="UP000800235">
    <property type="component" value="Unassembled WGS sequence"/>
</dbReference>
<sequence>MTTPQPEAEKEIKSWGFDKVLTWSDPPNAHYAPHSHSVLTTHLILSGELTIGYREDASPKKETYTSGMRLDVEAGRKHEAWIGKSGATMAIGE</sequence>
<evidence type="ECO:0000313" key="1">
    <source>
        <dbReference type="EMBL" id="KAF2436623.1"/>
    </source>
</evidence>
<dbReference type="InterPro" id="IPR011051">
    <property type="entry name" value="RmlC_Cupin_sf"/>
</dbReference>
<dbReference type="PANTHER" id="PTHR40434:SF1">
    <property type="entry name" value="CUPIN TYPE-1 DOMAIN-CONTAINING PROTEIN"/>
    <property type="match status" value="1"/>
</dbReference>
<dbReference type="EMBL" id="MU007010">
    <property type="protein sequence ID" value="KAF2436623.1"/>
    <property type="molecule type" value="Genomic_DNA"/>
</dbReference>
<name>A0A9P4P4K5_9PEZI</name>
<dbReference type="AlphaFoldDB" id="A0A9P4P4K5"/>
<proteinExistence type="predicted"/>
<evidence type="ECO:0000313" key="2">
    <source>
        <dbReference type="Proteomes" id="UP000800235"/>
    </source>
</evidence>
<protein>
    <recommendedName>
        <fullName evidence="3">Cupin</fullName>
    </recommendedName>
</protein>
<evidence type="ECO:0008006" key="3">
    <source>
        <dbReference type="Google" id="ProtNLM"/>
    </source>
</evidence>
<gene>
    <name evidence="1" type="ORF">EJ08DRAFT_644952</name>
</gene>
<accession>A0A9P4P4K5</accession>
<keyword evidence="2" id="KW-1185">Reference proteome</keyword>
<dbReference type="SUPFAM" id="SSF51182">
    <property type="entry name" value="RmlC-like cupins"/>
    <property type="match status" value="1"/>
</dbReference>